<comment type="caution">
    <text evidence="2">The sequence shown here is derived from an EMBL/GenBank/DDBJ whole genome shotgun (WGS) entry which is preliminary data.</text>
</comment>
<dbReference type="OrthoDB" id="9787129at2"/>
<feature type="transmembrane region" description="Helical" evidence="1">
    <location>
        <begin position="27"/>
        <end position="47"/>
    </location>
</feature>
<proteinExistence type="predicted"/>
<gene>
    <name evidence="2" type="ORF">CSW08_15550</name>
</gene>
<accession>A0A2N3HFT4</accession>
<evidence type="ECO:0000313" key="3">
    <source>
        <dbReference type="Proteomes" id="UP000233435"/>
    </source>
</evidence>
<evidence type="ECO:0000256" key="1">
    <source>
        <dbReference type="SAM" id="Phobius"/>
    </source>
</evidence>
<dbReference type="PANTHER" id="PTHR30354:SF11">
    <property type="entry name" value="PERMEASE"/>
    <property type="match status" value="1"/>
</dbReference>
<feature type="transmembrane region" description="Helical" evidence="1">
    <location>
        <begin position="259"/>
        <end position="282"/>
    </location>
</feature>
<sequence length="449" mass="47478">MVVIYLVVSVLLIIFMTSKLKVHPFVVLLLVAILYGIVSGMPLNQIITSVNTGFGNTLGGIGMIIILGVIIGAFLENSGGAYALAEKVLKFTGKKKIPFAMGLIGWFVSIPVFADSGFMLLAPLNKSLSKKAGISLSGTAIALALGLTASHTLVPPTPGPIAAAHYLNADLGLVMLFGIPISLAALGISFIFIQKYVAKTYIDPNPEISEEELNERLKSKPSALKSVIPIFVPIILIVIKSLLTSVFGYKTEDYDTFPIFVKILLFLGEPFMALLIGGFLSLTLPRKLNSNMFSTDGWIGKALVAASSILLITGAGGIFGQVLRDSGIAITLGETLSNVNISIWLPFLLAAALKTAQGSSTVALVTTASILAPMMATLGFETELQKAMVVIAIGAGSSVVSHANDSFFWVVTQLSGMDVKMGYRFHTLGTAVLGTSSAILLFLTYLILT</sequence>
<organism evidence="2 3">
    <name type="scientific">Confluentibacter flavum</name>
    <dbReference type="NCBI Taxonomy" id="1909700"/>
    <lineage>
        <taxon>Bacteria</taxon>
        <taxon>Pseudomonadati</taxon>
        <taxon>Bacteroidota</taxon>
        <taxon>Flavobacteriia</taxon>
        <taxon>Flavobacteriales</taxon>
        <taxon>Flavobacteriaceae</taxon>
        <taxon>Confluentibacter</taxon>
    </lineage>
</organism>
<keyword evidence="3" id="KW-1185">Reference proteome</keyword>
<dbReference type="RefSeq" id="WP_106660795.1">
    <property type="nucleotide sequence ID" value="NZ_PJEO01000054.1"/>
</dbReference>
<keyword evidence="1" id="KW-0812">Transmembrane</keyword>
<keyword evidence="1" id="KW-0472">Membrane</keyword>
<protein>
    <submittedName>
        <fullName evidence="2">Gluconate transporter</fullName>
    </submittedName>
</protein>
<dbReference type="PIRSF" id="PIRSF002746">
    <property type="entry name" value="Gluconate_transporter"/>
    <property type="match status" value="1"/>
</dbReference>
<feature type="transmembrane region" description="Helical" evidence="1">
    <location>
        <begin position="302"/>
        <end position="323"/>
    </location>
</feature>
<name>A0A2N3HFT4_9FLAO</name>
<dbReference type="AlphaFoldDB" id="A0A2N3HFT4"/>
<dbReference type="GO" id="GO:0015128">
    <property type="term" value="F:gluconate transmembrane transporter activity"/>
    <property type="evidence" value="ECO:0007669"/>
    <property type="project" value="InterPro"/>
</dbReference>
<keyword evidence="1" id="KW-1133">Transmembrane helix</keyword>
<dbReference type="Proteomes" id="UP000233435">
    <property type="component" value="Unassembled WGS sequence"/>
</dbReference>
<evidence type="ECO:0000313" key="2">
    <source>
        <dbReference type="EMBL" id="PKQ43841.1"/>
    </source>
</evidence>
<dbReference type="Pfam" id="PF02447">
    <property type="entry name" value="GntP_permease"/>
    <property type="match status" value="1"/>
</dbReference>
<feature type="transmembrane region" description="Helical" evidence="1">
    <location>
        <begin position="134"/>
        <end position="153"/>
    </location>
</feature>
<dbReference type="InterPro" id="IPR003474">
    <property type="entry name" value="Glcn_transporter"/>
</dbReference>
<feature type="transmembrane region" description="Helical" evidence="1">
    <location>
        <begin position="343"/>
        <end position="372"/>
    </location>
</feature>
<dbReference type="GO" id="GO:0005886">
    <property type="term" value="C:plasma membrane"/>
    <property type="evidence" value="ECO:0007669"/>
    <property type="project" value="TreeGrafter"/>
</dbReference>
<dbReference type="EMBL" id="PJEO01000054">
    <property type="protein sequence ID" value="PKQ43841.1"/>
    <property type="molecule type" value="Genomic_DNA"/>
</dbReference>
<feature type="transmembrane region" description="Helical" evidence="1">
    <location>
        <begin position="54"/>
        <end position="75"/>
    </location>
</feature>
<feature type="transmembrane region" description="Helical" evidence="1">
    <location>
        <begin position="226"/>
        <end position="247"/>
    </location>
</feature>
<dbReference type="PANTHER" id="PTHR30354">
    <property type="entry name" value="GNT FAMILY GLUCONATE TRANSPORTER"/>
    <property type="match status" value="1"/>
</dbReference>
<feature type="transmembrane region" description="Helical" evidence="1">
    <location>
        <begin position="173"/>
        <end position="193"/>
    </location>
</feature>
<feature type="transmembrane region" description="Helical" evidence="1">
    <location>
        <begin position="384"/>
        <end position="403"/>
    </location>
</feature>
<reference evidence="2 3" key="1">
    <citation type="submission" date="2017-12" db="EMBL/GenBank/DDBJ databases">
        <title>Confluentibacter flavum sp. nov., isolated from the saline lake.</title>
        <authorList>
            <person name="Yu L."/>
        </authorList>
    </citation>
    <scope>NUCLEOTIDE SEQUENCE [LARGE SCALE GENOMIC DNA]</scope>
    <source>
        <strain evidence="2 3">3B</strain>
    </source>
</reference>
<feature type="transmembrane region" description="Helical" evidence="1">
    <location>
        <begin position="423"/>
        <end position="448"/>
    </location>
</feature>
<feature type="transmembrane region" description="Helical" evidence="1">
    <location>
        <begin position="99"/>
        <end position="122"/>
    </location>
</feature>